<gene>
    <name evidence="5" type="ORF">V4F39_01545</name>
</gene>
<feature type="signal peptide" evidence="2">
    <location>
        <begin position="1"/>
        <end position="31"/>
    </location>
</feature>
<feature type="chain" id="PRO_5043824500" evidence="2">
    <location>
        <begin position="32"/>
        <end position="302"/>
    </location>
</feature>
<keyword evidence="6" id="KW-1185">Reference proteome</keyword>
<dbReference type="Proteomes" id="UP001336250">
    <property type="component" value="Unassembled WGS sequence"/>
</dbReference>
<evidence type="ECO:0000256" key="1">
    <source>
        <dbReference type="SAM" id="Phobius"/>
    </source>
</evidence>
<evidence type="ECO:0000256" key="2">
    <source>
        <dbReference type="SAM" id="SignalP"/>
    </source>
</evidence>
<keyword evidence="1" id="KW-0812">Transmembrane</keyword>
<dbReference type="NCBIfam" id="TIGR02595">
    <property type="entry name" value="PEP_CTERM"/>
    <property type="match status" value="1"/>
</dbReference>
<feature type="domain" description="Ice-binding protein C-terminal" evidence="3">
    <location>
        <begin position="276"/>
        <end position="299"/>
    </location>
</feature>
<evidence type="ECO:0000259" key="3">
    <source>
        <dbReference type="Pfam" id="PF07589"/>
    </source>
</evidence>
<comment type="caution">
    <text evidence="5">The sequence shown here is derived from an EMBL/GenBank/DDBJ whole genome shotgun (WGS) entry which is preliminary data.</text>
</comment>
<accession>A0AAW9QB13</accession>
<dbReference type="EMBL" id="JAZIBG010000008">
    <property type="protein sequence ID" value="MEF7612574.1"/>
    <property type="molecule type" value="Genomic_DNA"/>
</dbReference>
<sequence>MHLRFQAPSRRGLSLAAALALGAGFCLPASALPVIGLTTTNALVTFDSASPTNGSTLSTITGLQSANERILGIDTRTSTGVLYGVSSDSKVYSLTMGGAATYVATLATPLNGSAIGVDFNPVADNTAMTSLRIVSSGGQNLAFNVDTGATANTAGMIPTGLTSVAYSNNDRDAGTSTALYYIDSGSNELKIAPTAFNSPTITTVGSLGMDVTGVSGFDIYSASTGYAAFTDADTGKSALYSIDLATGAATFAGAFGIGGSTAIAPPLLGLTIAAVVPEPQTYALMIAGLAAVGFVARRRRRG</sequence>
<keyword evidence="1" id="KW-1133">Transmembrane helix</keyword>
<dbReference type="InterPro" id="IPR025507">
    <property type="entry name" value="DUF4394"/>
</dbReference>
<dbReference type="Pfam" id="PF07589">
    <property type="entry name" value="PEP-CTERM"/>
    <property type="match status" value="1"/>
</dbReference>
<keyword evidence="1" id="KW-0472">Membrane</keyword>
<dbReference type="Pfam" id="PF14339">
    <property type="entry name" value="DUF4394"/>
    <property type="match status" value="1"/>
</dbReference>
<evidence type="ECO:0000313" key="5">
    <source>
        <dbReference type="EMBL" id="MEF7612574.1"/>
    </source>
</evidence>
<feature type="domain" description="DUF4394" evidence="4">
    <location>
        <begin position="43"/>
        <end position="258"/>
    </location>
</feature>
<evidence type="ECO:0000259" key="4">
    <source>
        <dbReference type="Pfam" id="PF14339"/>
    </source>
</evidence>
<name>A0AAW9QB13_9BURK</name>
<organism evidence="5 6">
    <name type="scientific">Aquincola agrisoli</name>
    <dbReference type="NCBI Taxonomy" id="3119538"/>
    <lineage>
        <taxon>Bacteria</taxon>
        <taxon>Pseudomonadati</taxon>
        <taxon>Pseudomonadota</taxon>
        <taxon>Betaproteobacteria</taxon>
        <taxon>Burkholderiales</taxon>
        <taxon>Sphaerotilaceae</taxon>
        <taxon>Aquincola</taxon>
    </lineage>
</organism>
<keyword evidence="2" id="KW-0732">Signal</keyword>
<dbReference type="AlphaFoldDB" id="A0AAW9QB13"/>
<reference evidence="5 6" key="1">
    <citation type="submission" date="2024-02" db="EMBL/GenBank/DDBJ databases">
        <title>Genome sequence of Aquincola sp. MAHUQ-54.</title>
        <authorList>
            <person name="Huq M.A."/>
        </authorList>
    </citation>
    <scope>NUCLEOTIDE SEQUENCE [LARGE SCALE GENOMIC DNA]</scope>
    <source>
        <strain evidence="5 6">MAHUQ-54</strain>
    </source>
</reference>
<dbReference type="InterPro" id="IPR013424">
    <property type="entry name" value="Ice-binding_C"/>
</dbReference>
<feature type="transmembrane region" description="Helical" evidence="1">
    <location>
        <begin position="280"/>
        <end position="296"/>
    </location>
</feature>
<evidence type="ECO:0000313" key="6">
    <source>
        <dbReference type="Proteomes" id="UP001336250"/>
    </source>
</evidence>
<protein>
    <submittedName>
        <fullName evidence="5">DUF4394 domain-containing protein</fullName>
    </submittedName>
</protein>
<proteinExistence type="predicted"/>